<proteinExistence type="predicted"/>
<evidence type="ECO:0000313" key="1">
    <source>
        <dbReference type="EMBL" id="AFH57659.1"/>
    </source>
</evidence>
<dbReference type="RefSeq" id="YP_006234148.1">
    <property type="nucleotide sequence ID" value="NC_017751.1"/>
</dbReference>
<protein>
    <submittedName>
        <fullName evidence="1">Uncharacterized protein</fullName>
    </submittedName>
</protein>
<accession>I0B6Z1</accession>
<dbReference type="GeneID" id="12354311"/>
<dbReference type="EMBL" id="JQ736808">
    <property type="protein sequence ID" value="AFH57659.1"/>
    <property type="molecule type" value="Genomic_DNA"/>
</dbReference>
<sequence length="176" mass="20566">MRSRIIQHRNNIVIYDFMTQHHIKNCNKIPIISFLDIKIKNMQIKDAKQTCLNLVAIQLLGNKFLLCKSQENIRNFSLKSTGINAYFILENIALIAYKKNILKMPLKQGFFNSSRSLVCNENFLRIIEYFSLDSKVLKLLEKTSSTPFKIIFSYQIKNSLNNNISLYFLKSLGFPY</sequence>
<dbReference type="AlphaFoldDB" id="I0B6Z1"/>
<organism evidence="1">
    <name type="scientific">Pyropia haitanensis</name>
    <name type="common">Red seaweed</name>
    <name type="synonym">Porphyra haitanensis</name>
    <dbReference type="NCBI Taxonomy" id="1262161"/>
    <lineage>
        <taxon>Eukaryota</taxon>
        <taxon>Rhodophyta</taxon>
        <taxon>Bangiophyceae</taxon>
        <taxon>Bangiales</taxon>
        <taxon>Bangiaceae</taxon>
        <taxon>Pyropia</taxon>
    </lineage>
</organism>
<keyword evidence="1" id="KW-0496">Mitochondrion</keyword>
<gene>
    <name evidence="1" type="primary">orf176</name>
</gene>
<geneLocation type="mitochondrion" evidence="1"/>
<reference evidence="1" key="1">
    <citation type="journal article" date="2012" name="Mitochondrial DNA">
        <title>The complete mitochondrial genome of Pyropia haitanensis Chang et Zheng.</title>
        <authorList>
            <person name="Mao Y."/>
            <person name="Zhang B."/>
            <person name="Kong F."/>
            <person name="Wang L."/>
        </authorList>
    </citation>
    <scope>NUCLEOTIDE SEQUENCE</scope>
</reference>
<name>I0B6Z1_PYRHA</name>